<keyword evidence="2" id="KW-1185">Reference proteome</keyword>
<proteinExistence type="predicted"/>
<dbReference type="EMBL" id="CCYD01003105">
    <property type="protein sequence ID" value="CEG50383.1"/>
    <property type="molecule type" value="Genomic_DNA"/>
</dbReference>
<accession>A0A0P1B7P3</accession>
<dbReference type="GeneID" id="36403150"/>
<sequence>MESTLYRAFISSLNWGDEDRECRKSSAAKVVAKSYMSGTLIARDFLEGRSSHSGHQLRIKYLVVLPGHYPPAQRIVTMEGSYFAIYLIFFGLLPPIRESTCCRYQTF</sequence>
<dbReference type="RefSeq" id="XP_024586752.1">
    <property type="nucleotide sequence ID" value="XM_024721677.1"/>
</dbReference>
<reference evidence="2" key="1">
    <citation type="submission" date="2014-09" db="EMBL/GenBank/DDBJ databases">
        <authorList>
            <person name="Sharma Rahul"/>
            <person name="Thines Marco"/>
        </authorList>
    </citation>
    <scope>NUCLEOTIDE SEQUENCE [LARGE SCALE GENOMIC DNA]</scope>
</reference>
<organism evidence="1 2">
    <name type="scientific">Plasmopara halstedii</name>
    <name type="common">Downy mildew of sunflower</name>
    <dbReference type="NCBI Taxonomy" id="4781"/>
    <lineage>
        <taxon>Eukaryota</taxon>
        <taxon>Sar</taxon>
        <taxon>Stramenopiles</taxon>
        <taxon>Oomycota</taxon>
        <taxon>Peronosporomycetes</taxon>
        <taxon>Peronosporales</taxon>
        <taxon>Peronosporaceae</taxon>
        <taxon>Plasmopara</taxon>
    </lineage>
</organism>
<name>A0A0P1B7P3_PLAHL</name>
<protein>
    <submittedName>
        <fullName evidence="1">Uncharacterized protein</fullName>
    </submittedName>
</protein>
<evidence type="ECO:0000313" key="1">
    <source>
        <dbReference type="EMBL" id="CEG50383.1"/>
    </source>
</evidence>
<evidence type="ECO:0000313" key="2">
    <source>
        <dbReference type="Proteomes" id="UP000054928"/>
    </source>
</evidence>
<dbReference type="Proteomes" id="UP000054928">
    <property type="component" value="Unassembled WGS sequence"/>
</dbReference>
<dbReference type="AlphaFoldDB" id="A0A0P1B7P3"/>